<dbReference type="SUPFAM" id="SSF141000">
    <property type="entry name" value="Glu-tRNAGln amidotransferase C subunit"/>
    <property type="match status" value="1"/>
</dbReference>
<dbReference type="Pfam" id="PF02686">
    <property type="entry name" value="GatC"/>
    <property type="match status" value="1"/>
</dbReference>
<dbReference type="STRING" id="1802158.A2827_03345"/>
<name>A0A1G2H8S3_9BACT</name>
<sequence>MIDNDLVKHIAGLSRIGIGEDEVEKFRASLESVLEYVDKLKEVDVSEIKSEVGIAGASFKNGFRENSSDKESALGAHPDRAILMNMAPKTRNGYIEVDQILNK</sequence>
<dbReference type="Proteomes" id="UP000177932">
    <property type="component" value="Unassembled WGS sequence"/>
</dbReference>
<evidence type="ECO:0008006" key="3">
    <source>
        <dbReference type="Google" id="ProtNLM"/>
    </source>
</evidence>
<dbReference type="NCBIfam" id="TIGR00135">
    <property type="entry name" value="gatC"/>
    <property type="match status" value="1"/>
</dbReference>
<dbReference type="InterPro" id="IPR003837">
    <property type="entry name" value="GatC"/>
</dbReference>
<accession>A0A1G2H8S3</accession>
<dbReference type="Gene3D" id="1.10.20.60">
    <property type="entry name" value="Glu-tRNAGln amidotransferase C subunit, N-terminal domain"/>
    <property type="match status" value="1"/>
</dbReference>
<protein>
    <recommendedName>
        <fullName evidence="3">Aspartyl/glutamyl-tRNA(Asn/Gln) amidotransferase subunit C</fullName>
    </recommendedName>
</protein>
<gene>
    <name evidence="1" type="ORF">A2827_03345</name>
</gene>
<organism evidence="1 2">
    <name type="scientific">Candidatus Spechtbacteria bacterium RIFCSPHIGHO2_01_FULL_43_30</name>
    <dbReference type="NCBI Taxonomy" id="1802158"/>
    <lineage>
        <taxon>Bacteria</taxon>
        <taxon>Candidatus Spechtiibacteriota</taxon>
    </lineage>
</organism>
<dbReference type="GO" id="GO:0006450">
    <property type="term" value="P:regulation of translational fidelity"/>
    <property type="evidence" value="ECO:0007669"/>
    <property type="project" value="InterPro"/>
</dbReference>
<reference evidence="1 2" key="1">
    <citation type="journal article" date="2016" name="Nat. Commun.">
        <title>Thousands of microbial genomes shed light on interconnected biogeochemical processes in an aquifer system.</title>
        <authorList>
            <person name="Anantharaman K."/>
            <person name="Brown C.T."/>
            <person name="Hug L.A."/>
            <person name="Sharon I."/>
            <person name="Castelle C.J."/>
            <person name="Probst A.J."/>
            <person name="Thomas B.C."/>
            <person name="Singh A."/>
            <person name="Wilkins M.J."/>
            <person name="Karaoz U."/>
            <person name="Brodie E.L."/>
            <person name="Williams K.H."/>
            <person name="Hubbard S.S."/>
            <person name="Banfield J.F."/>
        </authorList>
    </citation>
    <scope>NUCLEOTIDE SEQUENCE [LARGE SCALE GENOMIC DNA]</scope>
</reference>
<dbReference type="AlphaFoldDB" id="A0A1G2H8S3"/>
<proteinExistence type="predicted"/>
<evidence type="ECO:0000313" key="1">
    <source>
        <dbReference type="EMBL" id="OGZ58661.1"/>
    </source>
</evidence>
<dbReference type="EMBL" id="MHOD01000002">
    <property type="protein sequence ID" value="OGZ58661.1"/>
    <property type="molecule type" value="Genomic_DNA"/>
</dbReference>
<evidence type="ECO:0000313" key="2">
    <source>
        <dbReference type="Proteomes" id="UP000177932"/>
    </source>
</evidence>
<comment type="caution">
    <text evidence="1">The sequence shown here is derived from an EMBL/GenBank/DDBJ whole genome shotgun (WGS) entry which is preliminary data.</text>
</comment>
<dbReference type="InterPro" id="IPR036113">
    <property type="entry name" value="Asp/Glu-ADT_sf_sub_c"/>
</dbReference>